<name>A0A815Y964_9BILA</name>
<organism evidence="2 3">
    <name type="scientific">Rotaria sordida</name>
    <dbReference type="NCBI Taxonomy" id="392033"/>
    <lineage>
        <taxon>Eukaryota</taxon>
        <taxon>Metazoa</taxon>
        <taxon>Spiralia</taxon>
        <taxon>Gnathifera</taxon>
        <taxon>Rotifera</taxon>
        <taxon>Eurotatoria</taxon>
        <taxon>Bdelloidea</taxon>
        <taxon>Philodinida</taxon>
        <taxon>Philodinidae</taxon>
        <taxon>Rotaria</taxon>
    </lineage>
</organism>
<protein>
    <recommendedName>
        <fullName evidence="1">Cell morphogenesis protein N-terminal domain-containing protein</fullName>
    </recommendedName>
</protein>
<dbReference type="PANTHER" id="PTHR12295">
    <property type="entry name" value="FURRY-RELATED"/>
    <property type="match status" value="1"/>
</dbReference>
<dbReference type="GO" id="GO:0030427">
    <property type="term" value="C:site of polarized growth"/>
    <property type="evidence" value="ECO:0007669"/>
    <property type="project" value="TreeGrafter"/>
</dbReference>
<dbReference type="GO" id="GO:0005938">
    <property type="term" value="C:cell cortex"/>
    <property type="evidence" value="ECO:0007669"/>
    <property type="project" value="TreeGrafter"/>
</dbReference>
<proteinExistence type="predicted"/>
<accession>A0A815Y964</accession>
<feature type="non-terminal residue" evidence="2">
    <location>
        <position position="1"/>
    </location>
</feature>
<dbReference type="GO" id="GO:0031175">
    <property type="term" value="P:neuron projection development"/>
    <property type="evidence" value="ECO:0007669"/>
    <property type="project" value="TreeGrafter"/>
</dbReference>
<feature type="domain" description="Cell morphogenesis protein N-terminal" evidence="1">
    <location>
        <begin position="16"/>
        <end position="150"/>
    </location>
</feature>
<dbReference type="PANTHER" id="PTHR12295:SF30">
    <property type="entry name" value="PROTEIN FURRY"/>
    <property type="match status" value="1"/>
</dbReference>
<dbReference type="EMBL" id="CAJNOU010013890">
    <property type="protein sequence ID" value="CAF1566877.1"/>
    <property type="molecule type" value="Genomic_DNA"/>
</dbReference>
<dbReference type="Proteomes" id="UP000663889">
    <property type="component" value="Unassembled WGS sequence"/>
</dbReference>
<evidence type="ECO:0000259" key="1">
    <source>
        <dbReference type="Pfam" id="PF14222"/>
    </source>
</evidence>
<feature type="non-terminal residue" evidence="2">
    <location>
        <position position="152"/>
    </location>
</feature>
<gene>
    <name evidence="2" type="ORF">SEV965_LOCUS39404</name>
</gene>
<comment type="caution">
    <text evidence="2">The sequence shown here is derived from an EMBL/GenBank/DDBJ whole genome shotgun (WGS) entry which is preliminary data.</text>
</comment>
<sequence>KSGTTLGAKDNDWLEERRQLTVHFIFCLILIDVLKQLSFHPGFDISNIEDQAFKWFRCNEKFNDMTSTQPNQVNYQTICDLYAEVVGVLAQSRFLSIKRRFMLELNNLRKEPASPSVNANIINLNTGMRFFRVKMTPVEDFEAGFQFLLDLV</sequence>
<evidence type="ECO:0000313" key="2">
    <source>
        <dbReference type="EMBL" id="CAF1566877.1"/>
    </source>
</evidence>
<dbReference type="GO" id="GO:0000902">
    <property type="term" value="P:cell morphogenesis"/>
    <property type="evidence" value="ECO:0007669"/>
    <property type="project" value="InterPro"/>
</dbReference>
<dbReference type="InterPro" id="IPR025614">
    <property type="entry name" value="Cell_morpho_N"/>
</dbReference>
<reference evidence="2" key="1">
    <citation type="submission" date="2021-02" db="EMBL/GenBank/DDBJ databases">
        <authorList>
            <person name="Nowell W R."/>
        </authorList>
    </citation>
    <scope>NUCLEOTIDE SEQUENCE</scope>
</reference>
<dbReference type="AlphaFoldDB" id="A0A815Y964"/>
<dbReference type="Pfam" id="PF14222">
    <property type="entry name" value="MOR2-PAG1_N"/>
    <property type="match status" value="1"/>
</dbReference>
<dbReference type="InterPro" id="IPR039867">
    <property type="entry name" value="Furry/Tao3/Mor2"/>
</dbReference>
<evidence type="ECO:0000313" key="3">
    <source>
        <dbReference type="Proteomes" id="UP000663889"/>
    </source>
</evidence>